<dbReference type="Gene3D" id="3.30.720.50">
    <property type="match status" value="1"/>
</dbReference>
<dbReference type="Pfam" id="PF00644">
    <property type="entry name" value="PARP"/>
    <property type="match status" value="1"/>
</dbReference>
<dbReference type="GeneTree" id="ENSGT00940000155368"/>
<dbReference type="GO" id="GO:0003950">
    <property type="term" value="F:NAD+ poly-ADP-ribosyltransferase activity"/>
    <property type="evidence" value="ECO:0007669"/>
    <property type="project" value="UniProtKB-UniRule"/>
</dbReference>
<dbReference type="Gene3D" id="3.90.228.10">
    <property type="match status" value="1"/>
</dbReference>
<evidence type="ECO:0000256" key="5">
    <source>
        <dbReference type="SAM" id="MobiDB-lite"/>
    </source>
</evidence>
<evidence type="ECO:0000256" key="4">
    <source>
        <dbReference type="RuleBase" id="RU362114"/>
    </source>
</evidence>
<dbReference type="Proteomes" id="UP000264800">
    <property type="component" value="Unplaced"/>
</dbReference>
<dbReference type="InterPro" id="IPR051712">
    <property type="entry name" value="ARTD-AVP"/>
</dbReference>
<feature type="domain" description="PARP catalytic" evidence="6">
    <location>
        <begin position="400"/>
        <end position="601"/>
    </location>
</feature>
<reference evidence="7" key="2">
    <citation type="submission" date="2025-09" db="UniProtKB">
        <authorList>
            <consortium name="Ensembl"/>
        </authorList>
    </citation>
    <scope>IDENTIFICATION</scope>
</reference>
<dbReference type="SUPFAM" id="SSF117839">
    <property type="entry name" value="WWE domain"/>
    <property type="match status" value="1"/>
</dbReference>
<dbReference type="InterPro" id="IPR037197">
    <property type="entry name" value="WWE_dom_sf"/>
</dbReference>
<dbReference type="GO" id="GO:1990404">
    <property type="term" value="F:NAD+-protein mono-ADP-ribosyltransferase activity"/>
    <property type="evidence" value="ECO:0007669"/>
    <property type="project" value="TreeGrafter"/>
</dbReference>
<evidence type="ECO:0000259" key="6">
    <source>
        <dbReference type="PROSITE" id="PS51059"/>
    </source>
</evidence>
<feature type="compositionally biased region" description="Polar residues" evidence="5">
    <location>
        <begin position="108"/>
        <end position="121"/>
    </location>
</feature>
<dbReference type="AlphaFoldDB" id="A0A3Q3AVP0"/>
<keyword evidence="8" id="KW-1185">Reference proteome</keyword>
<keyword evidence="4" id="KW-0328">Glycosyltransferase</keyword>
<keyword evidence="4" id="KW-0520">NAD</keyword>
<organism evidence="7 8">
    <name type="scientific">Kryptolebias marmoratus</name>
    <name type="common">Mangrove killifish</name>
    <name type="synonym">Rivulus marmoratus</name>
    <dbReference type="NCBI Taxonomy" id="37003"/>
    <lineage>
        <taxon>Eukaryota</taxon>
        <taxon>Metazoa</taxon>
        <taxon>Chordata</taxon>
        <taxon>Craniata</taxon>
        <taxon>Vertebrata</taxon>
        <taxon>Euteleostomi</taxon>
        <taxon>Actinopterygii</taxon>
        <taxon>Neopterygii</taxon>
        <taxon>Teleostei</taxon>
        <taxon>Neoteleostei</taxon>
        <taxon>Acanthomorphata</taxon>
        <taxon>Ovalentaria</taxon>
        <taxon>Atherinomorphae</taxon>
        <taxon>Cyprinodontiformes</taxon>
        <taxon>Rivulidae</taxon>
        <taxon>Kryptolebias</taxon>
    </lineage>
</organism>
<dbReference type="SUPFAM" id="SSF56399">
    <property type="entry name" value="ADP-ribosylation"/>
    <property type="match status" value="1"/>
</dbReference>
<evidence type="ECO:0000256" key="1">
    <source>
        <dbReference type="ARBA" id="ARBA00004123"/>
    </source>
</evidence>
<evidence type="ECO:0000313" key="8">
    <source>
        <dbReference type="Proteomes" id="UP000264800"/>
    </source>
</evidence>
<proteinExistence type="inferred from homology"/>
<comment type="similarity">
    <text evidence="3">Belongs to the ARTD/PARP family.</text>
</comment>
<reference evidence="7" key="1">
    <citation type="submission" date="2025-08" db="UniProtKB">
        <authorList>
            <consortium name="Ensembl"/>
        </authorList>
    </citation>
    <scope>IDENTIFICATION</scope>
</reference>
<dbReference type="EC" id="2.4.2.-" evidence="4"/>
<dbReference type="CDD" id="cd01439">
    <property type="entry name" value="TCCD_inducible_PARP_like"/>
    <property type="match status" value="1"/>
</dbReference>
<sequence>MLKRLLHWMFKMAGILSGKGTKRKFATQPVAPELESRPSRVTMLSSSLLRFEIPADINTSLPVWDAVRSQKVVVAWTVDPYSISVHLTPEAPRQRNAAAARKGKSTPGVAQTSRATVTQQHGSSQSAPCVLLTFSQSPFAVSSAAVPLPLIITYPQRVLPDVAPPSATQLSASAPGELQAEAEAAEPLPFHTRSSPDVYICDDFLLGACGAGAACELHHTPYPFHWQLCERAAARGRKKAGDVIWLLESNERFPFVICSRQVCYTLSFDSMELDDLSKYDGVRRLTNSDSAIRNPHFPTSSLGMFTLQDLSDLLLRKMSEKETACSFHINQREYRVDFTTMMQTNALTGFQREVRCRPAYRSPRSMQPHLKLVGVSQPDSGPPGSAFSVNPLEEFTSWYPPVWLRPAGEDYSLVDVPIGTRAHRTVEDLFHESLSETSMEIVSIQQVQNLFHWDKYQRLCRSSKEPLEKHLFHGTTKDASESICRNNFDPRVAGLNGTSLGYGTYFATTARQSNAYTGTWGLGGVHHMFLAKVLVGRTCPGKQHYRRPPPLNSRTQQHVLYNACVDSKDHPSMFVVFDSCQTYPYFLIKYKEFSREVNVRD</sequence>
<keyword evidence="2" id="KW-0539">Nucleus</keyword>
<dbReference type="PROSITE" id="PS51059">
    <property type="entry name" value="PARP_CATALYTIC"/>
    <property type="match status" value="1"/>
</dbReference>
<dbReference type="GO" id="GO:0005634">
    <property type="term" value="C:nucleus"/>
    <property type="evidence" value="ECO:0007669"/>
    <property type="project" value="UniProtKB-SubCell"/>
</dbReference>
<evidence type="ECO:0000256" key="3">
    <source>
        <dbReference type="ARBA" id="ARBA00024347"/>
    </source>
</evidence>
<dbReference type="InterPro" id="IPR012317">
    <property type="entry name" value="Poly(ADP-ribose)pol_cat_dom"/>
</dbReference>
<feature type="region of interest" description="Disordered" evidence="5">
    <location>
        <begin position="92"/>
        <end position="121"/>
    </location>
</feature>
<dbReference type="PANTHER" id="PTHR45740">
    <property type="entry name" value="POLY [ADP-RIBOSE] POLYMERASE"/>
    <property type="match status" value="1"/>
</dbReference>
<name>A0A3Q3AVP0_KRYMA</name>
<dbReference type="InterPro" id="IPR004170">
    <property type="entry name" value="WWE_dom"/>
</dbReference>
<dbReference type="Ensembl" id="ENSKMAT00000015809.1">
    <property type="protein sequence ID" value="ENSKMAP00000015584.1"/>
    <property type="gene ID" value="ENSKMAG00000011655.1"/>
</dbReference>
<dbReference type="PANTHER" id="PTHR45740:SF6">
    <property type="entry name" value="PROTEIN MONO-ADP-RIBOSYLTRANSFERASE PARP12"/>
    <property type="match status" value="1"/>
</dbReference>
<dbReference type="Pfam" id="PF02825">
    <property type="entry name" value="WWE"/>
    <property type="match status" value="1"/>
</dbReference>
<evidence type="ECO:0000256" key="2">
    <source>
        <dbReference type="ARBA" id="ARBA00023242"/>
    </source>
</evidence>
<protein>
    <recommendedName>
        <fullName evidence="4">Poly [ADP-ribose] polymerase</fullName>
        <shortName evidence="4">PARP</shortName>
        <ecNumber evidence="4">2.4.2.-</ecNumber>
    </recommendedName>
</protein>
<accession>A0A3Q3AVP0</accession>
<dbReference type="OMA" id="TWTVKPY"/>
<comment type="subcellular location">
    <subcellularLocation>
        <location evidence="1">Nucleus</location>
    </subcellularLocation>
</comment>
<evidence type="ECO:0000313" key="7">
    <source>
        <dbReference type="Ensembl" id="ENSKMAP00000015584.1"/>
    </source>
</evidence>
<keyword evidence="4" id="KW-0808">Transferase</keyword>